<dbReference type="InterPro" id="IPR006675">
    <property type="entry name" value="HDIG_dom"/>
</dbReference>
<reference evidence="2" key="1">
    <citation type="submission" date="2018-06" db="EMBL/GenBank/DDBJ databases">
        <authorList>
            <person name="Zhirakovskaya E."/>
        </authorList>
    </citation>
    <scope>NUCLEOTIDE SEQUENCE</scope>
</reference>
<dbReference type="GO" id="GO:0016787">
    <property type="term" value="F:hydrolase activity"/>
    <property type="evidence" value="ECO:0007669"/>
    <property type="project" value="UniProtKB-KW"/>
</dbReference>
<dbReference type="Pfam" id="PF01966">
    <property type="entry name" value="HD"/>
    <property type="match status" value="1"/>
</dbReference>
<keyword evidence="2" id="KW-0378">Hydrolase</keyword>
<dbReference type="InterPro" id="IPR006674">
    <property type="entry name" value="HD_domain"/>
</dbReference>
<evidence type="ECO:0000259" key="1">
    <source>
        <dbReference type="PROSITE" id="PS51831"/>
    </source>
</evidence>
<organism evidence="2">
    <name type="scientific">hydrothermal vent metagenome</name>
    <dbReference type="NCBI Taxonomy" id="652676"/>
    <lineage>
        <taxon>unclassified sequences</taxon>
        <taxon>metagenomes</taxon>
        <taxon>ecological metagenomes</taxon>
    </lineage>
</organism>
<dbReference type="NCBIfam" id="TIGR00277">
    <property type="entry name" value="HDIG"/>
    <property type="match status" value="1"/>
</dbReference>
<gene>
    <name evidence="2" type="ORF">MNBD_NITROSPIRAE03-931</name>
</gene>
<dbReference type="AlphaFoldDB" id="A0A3B1D9A5"/>
<name>A0A3B1D9A5_9ZZZZ</name>
<evidence type="ECO:0000313" key="2">
    <source>
        <dbReference type="EMBL" id="VAX33413.1"/>
    </source>
</evidence>
<dbReference type="SUPFAM" id="SSF109604">
    <property type="entry name" value="HD-domain/PDEase-like"/>
    <property type="match status" value="1"/>
</dbReference>
<dbReference type="NCBIfam" id="TIGR00295">
    <property type="entry name" value="TIGR00295 family protein"/>
    <property type="match status" value="1"/>
</dbReference>
<sequence length="167" mass="18846">MEDKKDIELLKRLGCSDRVIEHILAVKRVALRIADETSIPVDRELVRMGALLHDIGRARTHGIEHAVVGAEMAREMGVDERIVRIIERHIGAGITADEARALGLPDKDYVPQTPEEKIVAYADNLVKGNRETGFEAALEEFRNIPGIGKPAIERFIRLHEEIEQWKQ</sequence>
<dbReference type="SMART" id="SM00471">
    <property type="entry name" value="HDc"/>
    <property type="match status" value="1"/>
</dbReference>
<feature type="domain" description="HD" evidence="1">
    <location>
        <begin position="19"/>
        <end position="128"/>
    </location>
</feature>
<dbReference type="EMBL" id="UOGI01000178">
    <property type="protein sequence ID" value="VAX33413.1"/>
    <property type="molecule type" value="Genomic_DNA"/>
</dbReference>
<protein>
    <submittedName>
        <fullName evidence="2">Uncharacterized metal-dependent phosphohydrolase MJ0778</fullName>
    </submittedName>
</protein>
<dbReference type="PROSITE" id="PS51831">
    <property type="entry name" value="HD"/>
    <property type="match status" value="1"/>
</dbReference>
<accession>A0A3B1D9A5</accession>
<dbReference type="InterPro" id="IPR003607">
    <property type="entry name" value="HD/PDEase_dom"/>
</dbReference>
<dbReference type="PANTHER" id="PTHR38659">
    <property type="entry name" value="METAL-DEPENDENT PHOSPHOHYDROLASE"/>
    <property type="match status" value="1"/>
</dbReference>
<proteinExistence type="predicted"/>
<dbReference type="InterPro" id="IPR004454">
    <property type="entry name" value="HD-related"/>
</dbReference>
<dbReference type="PANTHER" id="PTHR38659:SF2">
    <property type="entry name" value="HDIG DOMAIN PROTEIN"/>
    <property type="match status" value="1"/>
</dbReference>
<dbReference type="Gene3D" id="1.10.3210.10">
    <property type="entry name" value="Hypothetical protein af1432"/>
    <property type="match status" value="1"/>
</dbReference>
<dbReference type="CDD" id="cd00077">
    <property type="entry name" value="HDc"/>
    <property type="match status" value="1"/>
</dbReference>